<dbReference type="GO" id="GO:1903509">
    <property type="term" value="P:liposaccharide metabolic process"/>
    <property type="evidence" value="ECO:0007669"/>
    <property type="project" value="UniProtKB-ARBA"/>
</dbReference>
<dbReference type="KEGG" id="ckw:CKALI_10350"/>
<dbReference type="AlphaFoldDB" id="A0A6B8VSP4"/>
<reference evidence="6" key="1">
    <citation type="submission" date="2019-11" db="EMBL/GenBank/DDBJ databases">
        <title>Complete genome sequence of Corynebacterium kalinowskii 1959, a novel Corynebacterium species isolated from soil of a small paddock in Vilsendorf, Germany.</title>
        <authorList>
            <person name="Schaffert L."/>
            <person name="Ruwe M."/>
            <person name="Milse J."/>
            <person name="Hanuschka K."/>
            <person name="Ortseifen V."/>
            <person name="Droste J."/>
            <person name="Brandt D."/>
            <person name="Schlueter L."/>
            <person name="Kutter Y."/>
            <person name="Vinke S."/>
            <person name="Viehoefer P."/>
            <person name="Jacob L."/>
            <person name="Luebke N.-C."/>
            <person name="Schulte-Berndt E."/>
            <person name="Hain C."/>
            <person name="Linder M."/>
            <person name="Schmidt P."/>
            <person name="Wollenschlaeger L."/>
            <person name="Luttermann T."/>
            <person name="Thieme E."/>
            <person name="Hassa J."/>
            <person name="Haak M."/>
            <person name="Wittchen M."/>
            <person name="Mentz A."/>
            <person name="Persicke M."/>
            <person name="Busche T."/>
            <person name="Ruckert C."/>
        </authorList>
    </citation>
    <scope>NUCLEOTIDE SEQUENCE [LARGE SCALE GENOMIC DNA]</scope>
    <source>
        <strain evidence="6">1959</strain>
    </source>
</reference>
<protein>
    <submittedName>
        <fullName evidence="5">GDP-mannose-dependent alpha-mannosyltransferase</fullName>
        <ecNumber evidence="5">2.4.1.-</ecNumber>
    </submittedName>
</protein>
<evidence type="ECO:0000313" key="5">
    <source>
        <dbReference type="EMBL" id="QGU02921.1"/>
    </source>
</evidence>
<dbReference type="GO" id="GO:1901137">
    <property type="term" value="P:carbohydrate derivative biosynthetic process"/>
    <property type="evidence" value="ECO:0007669"/>
    <property type="project" value="UniProtKB-ARBA"/>
</dbReference>
<evidence type="ECO:0000256" key="1">
    <source>
        <dbReference type="ARBA" id="ARBA00022676"/>
    </source>
</evidence>
<dbReference type="PANTHER" id="PTHR45947">
    <property type="entry name" value="SULFOQUINOVOSYL TRANSFERASE SQD2"/>
    <property type="match status" value="1"/>
</dbReference>
<evidence type="ECO:0000259" key="3">
    <source>
        <dbReference type="Pfam" id="PF00534"/>
    </source>
</evidence>
<dbReference type="EC" id="2.4.1.-" evidence="5"/>
<feature type="domain" description="Glycosyl transferase family 1" evidence="3">
    <location>
        <begin position="213"/>
        <end position="358"/>
    </location>
</feature>
<dbReference type="Gene3D" id="3.40.50.2000">
    <property type="entry name" value="Glycogen Phosphorylase B"/>
    <property type="match status" value="2"/>
</dbReference>
<dbReference type="Pfam" id="PF13439">
    <property type="entry name" value="Glyco_transf_4"/>
    <property type="match status" value="1"/>
</dbReference>
<feature type="domain" description="Glycosyltransferase subfamily 4-like N-terminal" evidence="4">
    <location>
        <begin position="35"/>
        <end position="203"/>
    </location>
</feature>
<gene>
    <name evidence="5" type="primary">mgtA2</name>
    <name evidence="5" type="ORF">CKALI_10350</name>
</gene>
<proteinExistence type="predicted"/>
<dbReference type="SUPFAM" id="SSF53756">
    <property type="entry name" value="UDP-Glycosyltransferase/glycogen phosphorylase"/>
    <property type="match status" value="1"/>
</dbReference>
<sequence length="420" mass="46317">MLPGLNLPTRCWWFSKESMTSMRVAIVAESFLPNVNGVTNSVLRVLEHLHAQGHEALVIAPGARDFEEEIPDYLGFEIFRVPTIMVPLINSLPVGVPIPAVTQALRNFNPDIIHLASPYVLGGAGALAARQLRIPAIAIYQTDVAGFATKYKLTLLAAASWEWTRTLHNMCQRTLAPSSVTIAELEAHGINEIYHWGRGVDTVRFHPSKRSEELRTVWDPTRSKRIVGFVGRLAAEKGVDRLVSLAHRNDLQLVIVGDGPERQRLERLLPTAVFMGALGGEELSRAYASLDLFVHTGEFETFCQAIQEAHASGVPTIGPRAGGPIDLITPGVDGDLLDVETFSEELPHAVDQILDPRRYDRYAAASRNTVRTKTWQSLCEQLLKHYDAVIAESKRVPLTIFGPLPELPLWAAKALGARVD</sequence>
<dbReference type="PANTHER" id="PTHR45947:SF3">
    <property type="entry name" value="SULFOQUINOVOSYL TRANSFERASE SQD2"/>
    <property type="match status" value="1"/>
</dbReference>
<dbReference type="EMBL" id="CP046452">
    <property type="protein sequence ID" value="QGU02921.1"/>
    <property type="molecule type" value="Genomic_DNA"/>
</dbReference>
<dbReference type="InterPro" id="IPR001296">
    <property type="entry name" value="Glyco_trans_1"/>
</dbReference>
<dbReference type="InterPro" id="IPR028098">
    <property type="entry name" value="Glyco_trans_4-like_N"/>
</dbReference>
<keyword evidence="2 5" id="KW-0808">Transferase</keyword>
<accession>A0A6B8VSP4</accession>
<keyword evidence="6" id="KW-1185">Reference proteome</keyword>
<keyword evidence="1 5" id="KW-0328">Glycosyltransferase</keyword>
<evidence type="ECO:0000256" key="2">
    <source>
        <dbReference type="ARBA" id="ARBA00022679"/>
    </source>
</evidence>
<evidence type="ECO:0000313" key="6">
    <source>
        <dbReference type="Proteomes" id="UP000427071"/>
    </source>
</evidence>
<dbReference type="Proteomes" id="UP000427071">
    <property type="component" value="Chromosome"/>
</dbReference>
<dbReference type="CDD" id="cd03814">
    <property type="entry name" value="GT4-like"/>
    <property type="match status" value="1"/>
</dbReference>
<name>A0A6B8VSP4_9CORY</name>
<dbReference type="InterPro" id="IPR050194">
    <property type="entry name" value="Glycosyltransferase_grp1"/>
</dbReference>
<evidence type="ECO:0000259" key="4">
    <source>
        <dbReference type="Pfam" id="PF13439"/>
    </source>
</evidence>
<dbReference type="GO" id="GO:0016758">
    <property type="term" value="F:hexosyltransferase activity"/>
    <property type="evidence" value="ECO:0007669"/>
    <property type="project" value="TreeGrafter"/>
</dbReference>
<dbReference type="Pfam" id="PF00534">
    <property type="entry name" value="Glycos_transf_1"/>
    <property type="match status" value="1"/>
</dbReference>
<organism evidence="5 6">
    <name type="scientific">Corynebacterium kalinowskii</name>
    <dbReference type="NCBI Taxonomy" id="2675216"/>
    <lineage>
        <taxon>Bacteria</taxon>
        <taxon>Bacillati</taxon>
        <taxon>Actinomycetota</taxon>
        <taxon>Actinomycetes</taxon>
        <taxon>Mycobacteriales</taxon>
        <taxon>Corynebacteriaceae</taxon>
        <taxon>Corynebacterium</taxon>
    </lineage>
</organism>